<dbReference type="GO" id="GO:0005548">
    <property type="term" value="F:phospholipid transporter activity"/>
    <property type="evidence" value="ECO:0007669"/>
    <property type="project" value="InterPro"/>
</dbReference>
<dbReference type="Proteomes" id="UP000281549">
    <property type="component" value="Unassembled WGS sequence"/>
</dbReference>
<evidence type="ECO:0000313" key="3">
    <source>
        <dbReference type="EMBL" id="EPZ32386.1"/>
    </source>
</evidence>
<dbReference type="HOGENOM" id="CLU_046509_3_1_1"/>
<keyword evidence="5" id="KW-1185">Reference proteome</keyword>
<accession>A0A075AQ64</accession>
<dbReference type="Pfam" id="PF02121">
    <property type="entry name" value="IP_trans"/>
    <property type="match status" value="1"/>
</dbReference>
<evidence type="ECO:0000259" key="2">
    <source>
        <dbReference type="Pfam" id="PF02121"/>
    </source>
</evidence>
<dbReference type="OMA" id="NELKPDC"/>
<evidence type="ECO:0000313" key="6">
    <source>
        <dbReference type="Proteomes" id="UP000281549"/>
    </source>
</evidence>
<evidence type="ECO:0000313" key="5">
    <source>
        <dbReference type="Proteomes" id="UP000030755"/>
    </source>
</evidence>
<dbReference type="EMBL" id="ML005276">
    <property type="protein sequence ID" value="RKP19179.1"/>
    <property type="molecule type" value="Genomic_DNA"/>
</dbReference>
<evidence type="ECO:0000256" key="1">
    <source>
        <dbReference type="SAM" id="MobiDB-lite"/>
    </source>
</evidence>
<dbReference type="Gene3D" id="3.30.530.20">
    <property type="match status" value="1"/>
</dbReference>
<dbReference type="AlphaFoldDB" id="A0A075AQ64"/>
<dbReference type="PANTHER" id="PTHR10658">
    <property type="entry name" value="PHOSPHATIDYLINOSITOL TRANSFER PROTEIN"/>
    <property type="match status" value="1"/>
</dbReference>
<feature type="region of interest" description="Disordered" evidence="1">
    <location>
        <begin position="1"/>
        <end position="24"/>
    </location>
</feature>
<dbReference type="PANTHER" id="PTHR10658:SF11">
    <property type="entry name" value="VIBRATOR, ISOFORM B"/>
    <property type="match status" value="1"/>
</dbReference>
<protein>
    <submittedName>
        <fullName evidence="4">Bet v1-like protein</fullName>
    </submittedName>
    <submittedName>
        <fullName evidence="3">START-like domain-containing protein</fullName>
    </submittedName>
</protein>
<gene>
    <name evidence="3" type="ORF">O9G_002226</name>
    <name evidence="4" type="ORF">ROZALSC1DRAFT_29196</name>
</gene>
<dbReference type="InterPro" id="IPR055261">
    <property type="entry name" value="PI_transfer_N"/>
</dbReference>
<proteinExistence type="predicted"/>
<feature type="compositionally biased region" description="Basic and acidic residues" evidence="1">
    <location>
        <begin position="15"/>
        <end position="24"/>
    </location>
</feature>
<dbReference type="SUPFAM" id="SSF55961">
    <property type="entry name" value="Bet v1-like"/>
    <property type="match status" value="1"/>
</dbReference>
<name>A0A075AQ64_ROZAC</name>
<organism evidence="3 5">
    <name type="scientific">Rozella allomycis (strain CSF55)</name>
    <dbReference type="NCBI Taxonomy" id="988480"/>
    <lineage>
        <taxon>Eukaryota</taxon>
        <taxon>Fungi</taxon>
        <taxon>Fungi incertae sedis</taxon>
        <taxon>Cryptomycota</taxon>
        <taxon>Cryptomycota incertae sedis</taxon>
        <taxon>Rozella</taxon>
    </lineage>
</organism>
<reference evidence="3 5" key="1">
    <citation type="journal article" date="2013" name="Curr. Biol.">
        <title>Shared signatures of parasitism and phylogenomics unite Cryptomycota and microsporidia.</title>
        <authorList>
            <person name="James T.Y."/>
            <person name="Pelin A."/>
            <person name="Bonen L."/>
            <person name="Ahrendt S."/>
            <person name="Sain D."/>
            <person name="Corradi N."/>
            <person name="Stajich J.E."/>
        </authorList>
    </citation>
    <scope>NUCLEOTIDE SEQUENCE [LARGE SCALE GENOMIC DNA]</scope>
    <source>
        <strain evidence="3">CSF55</strain>
        <strain evidence="3">CSF55</strain>
    </source>
</reference>
<dbReference type="InterPro" id="IPR001666">
    <property type="entry name" value="PI_transfer"/>
</dbReference>
<sequence>MSKSESDGDSGVEILENKPYDDPELGKGQYTHKIYHLGRFLAMIAPASALRLDEQAWNGYPHCKTVLTVRGWMDGDLESFSGGEVFADYRALNLSAEQLKQREVVYMDIANDPVDHYDEKNDPAKVRSEKTGRGPLTGNWKDTCEPVMCCYKTVIIKFKVFGLETKTEHFIAKWFGMTIEDIRRIEEEAKKELNLRMSKNNLTDGVAAPAPA</sequence>
<dbReference type="EMBL" id="KE561158">
    <property type="protein sequence ID" value="EPZ32386.1"/>
    <property type="molecule type" value="Genomic_DNA"/>
</dbReference>
<dbReference type="STRING" id="988480.A0A075AQ64"/>
<dbReference type="Proteomes" id="UP000030755">
    <property type="component" value="Unassembled WGS sequence"/>
</dbReference>
<dbReference type="OrthoDB" id="18453at2759"/>
<evidence type="ECO:0000313" key="4">
    <source>
        <dbReference type="EMBL" id="RKP19179.1"/>
    </source>
</evidence>
<reference evidence="6" key="2">
    <citation type="journal article" date="2018" name="Nat. Microbiol.">
        <title>Leveraging single-cell genomics to expand the fungal tree of life.</title>
        <authorList>
            <person name="Ahrendt S.R."/>
            <person name="Quandt C.A."/>
            <person name="Ciobanu D."/>
            <person name="Clum A."/>
            <person name="Salamov A."/>
            <person name="Andreopoulos B."/>
            <person name="Cheng J.F."/>
            <person name="Woyke T."/>
            <person name="Pelin A."/>
            <person name="Henrissat B."/>
            <person name="Reynolds N.K."/>
            <person name="Benny G.L."/>
            <person name="Smith M.E."/>
            <person name="James T.Y."/>
            <person name="Grigoriev I.V."/>
        </authorList>
    </citation>
    <scope>NUCLEOTIDE SEQUENCE [LARGE SCALE GENOMIC DNA]</scope>
    <source>
        <strain evidence="6">CSF55</strain>
    </source>
</reference>
<dbReference type="InterPro" id="IPR023393">
    <property type="entry name" value="START-like_dom_sf"/>
</dbReference>
<feature type="domain" description="Phosphatidylinositol transfer protein N-terminal" evidence="2">
    <location>
        <begin position="1"/>
        <end position="173"/>
    </location>
</feature>
<reference evidence="4" key="3">
    <citation type="submission" date="2018-08" db="EMBL/GenBank/DDBJ databases">
        <title>Leveraging single-cell genomics to expand the Fungal Tree of Life.</title>
        <authorList>
            <consortium name="DOE Joint Genome Institute"/>
            <person name="Ahrendt S.R."/>
            <person name="Quandt C.A."/>
            <person name="Ciobanu D."/>
            <person name="Clum A."/>
            <person name="Salamov A."/>
            <person name="Andreopoulos B."/>
            <person name="Cheng J.-F."/>
            <person name="Woyke T."/>
            <person name="Pelin A."/>
            <person name="Henrissat B."/>
            <person name="Reynolds N."/>
            <person name="Benny G.L."/>
            <person name="Smith M.E."/>
            <person name="James T.Y."/>
            <person name="Grigoriev I.V."/>
        </authorList>
    </citation>
    <scope>NUCLEOTIDE SEQUENCE</scope>
    <source>
        <strain evidence="4">CSF55</strain>
    </source>
</reference>